<dbReference type="Pfam" id="PF13460">
    <property type="entry name" value="NAD_binding_10"/>
    <property type="match status" value="1"/>
</dbReference>
<name>A0A4S4KUG0_9AGAM</name>
<protein>
    <recommendedName>
        <fullName evidence="1">NAD(P)-binding domain-containing protein</fullName>
    </recommendedName>
</protein>
<reference evidence="2 3" key="1">
    <citation type="submission" date="2019-02" db="EMBL/GenBank/DDBJ databases">
        <title>Genome sequencing of the rare red list fungi Phellinidium pouzarii.</title>
        <authorList>
            <person name="Buettner E."/>
            <person name="Kellner H."/>
        </authorList>
    </citation>
    <scope>NUCLEOTIDE SEQUENCE [LARGE SCALE GENOMIC DNA]</scope>
    <source>
        <strain evidence="2 3">DSM 108285</strain>
    </source>
</reference>
<organism evidence="2 3">
    <name type="scientific">Phellinidium pouzarii</name>
    <dbReference type="NCBI Taxonomy" id="167371"/>
    <lineage>
        <taxon>Eukaryota</taxon>
        <taxon>Fungi</taxon>
        <taxon>Dikarya</taxon>
        <taxon>Basidiomycota</taxon>
        <taxon>Agaricomycotina</taxon>
        <taxon>Agaricomycetes</taxon>
        <taxon>Hymenochaetales</taxon>
        <taxon>Hymenochaetaceae</taxon>
        <taxon>Phellinidium</taxon>
    </lineage>
</organism>
<comment type="caution">
    <text evidence="2">The sequence shown here is derived from an EMBL/GenBank/DDBJ whole genome shotgun (WGS) entry which is preliminary data.</text>
</comment>
<dbReference type="Gene3D" id="3.40.50.720">
    <property type="entry name" value="NAD(P)-binding Rossmann-like Domain"/>
    <property type="match status" value="1"/>
</dbReference>
<dbReference type="PANTHER" id="PTHR15020:SF50">
    <property type="entry name" value="UPF0659 PROTEIN YMR090W"/>
    <property type="match status" value="1"/>
</dbReference>
<evidence type="ECO:0000313" key="2">
    <source>
        <dbReference type="EMBL" id="THH02314.1"/>
    </source>
</evidence>
<keyword evidence="3" id="KW-1185">Reference proteome</keyword>
<dbReference type="Proteomes" id="UP000308199">
    <property type="component" value="Unassembled WGS sequence"/>
</dbReference>
<sequence length="418" mass="46112">MSKFAIVGGHGNVSMRLARLLAAKQGNKVISIIRNADHAEEIANTGAEPLVLSIESDSKNKFANVFEGKNIVYFSAGAGGKGGPERTRKVDYEGALKVFDALELVKGDKPRLIMVSAIDVRDRNIVPAHYTEEDKVSSKTVYEKIGSYMQAKYEADKNLVQRTAFQWTILRPSGLTNDPGSGKATVGKGHLQHEISRDDVALTLALLAERPDAAGLGIDLVGGDENIEDGLDTFIKKVTRRSGNTIGRNARNRIMKKSNSMAMDDIDPIMHPSQSGSSDDGVMATIAQQMQASMEKKKREKEIKFLQATQAELSKTLSERAHEFSDGVAGIDKSFTNFQDAYAANEDHIRKLWDAILQEQLKLQVSIAPICRVAFVATTADREKKREQEHIRALAHGRKACEEFQRLIDSLDPNYERA</sequence>
<dbReference type="OrthoDB" id="10254604at2759"/>
<dbReference type="SUPFAM" id="SSF51735">
    <property type="entry name" value="NAD(P)-binding Rossmann-fold domains"/>
    <property type="match status" value="1"/>
</dbReference>
<evidence type="ECO:0000313" key="3">
    <source>
        <dbReference type="Proteomes" id="UP000308199"/>
    </source>
</evidence>
<dbReference type="InterPro" id="IPR016040">
    <property type="entry name" value="NAD(P)-bd_dom"/>
</dbReference>
<feature type="domain" description="NAD(P)-binding" evidence="1">
    <location>
        <begin position="8"/>
        <end position="209"/>
    </location>
</feature>
<dbReference type="InterPro" id="IPR036291">
    <property type="entry name" value="NAD(P)-bd_dom_sf"/>
</dbReference>
<dbReference type="PANTHER" id="PTHR15020">
    <property type="entry name" value="FLAVIN REDUCTASE-RELATED"/>
    <property type="match status" value="1"/>
</dbReference>
<gene>
    <name evidence="2" type="ORF">EW145_g6764</name>
</gene>
<accession>A0A4S4KUG0</accession>
<dbReference type="AlphaFoldDB" id="A0A4S4KUG0"/>
<proteinExistence type="predicted"/>
<evidence type="ECO:0000259" key="1">
    <source>
        <dbReference type="Pfam" id="PF13460"/>
    </source>
</evidence>
<dbReference type="EMBL" id="SGPK01000554">
    <property type="protein sequence ID" value="THH02314.1"/>
    <property type="molecule type" value="Genomic_DNA"/>
</dbReference>